<proteinExistence type="predicted"/>
<feature type="compositionally biased region" description="Basic and acidic residues" evidence="1">
    <location>
        <begin position="125"/>
        <end position="143"/>
    </location>
</feature>
<reference evidence="2 3" key="1">
    <citation type="submission" date="2019-03" db="EMBL/GenBank/DDBJ databases">
        <title>First draft genome of Liparis tanakae, snailfish: a comprehensive survey of snailfish specific genes.</title>
        <authorList>
            <person name="Kim W."/>
            <person name="Song I."/>
            <person name="Jeong J.-H."/>
            <person name="Kim D."/>
            <person name="Kim S."/>
            <person name="Ryu S."/>
            <person name="Song J.Y."/>
            <person name="Lee S.K."/>
        </authorList>
    </citation>
    <scope>NUCLEOTIDE SEQUENCE [LARGE SCALE GENOMIC DNA]</scope>
    <source>
        <tissue evidence="2">Muscle</tissue>
    </source>
</reference>
<dbReference type="AlphaFoldDB" id="A0A4Z2FYG1"/>
<comment type="caution">
    <text evidence="2">The sequence shown here is derived from an EMBL/GenBank/DDBJ whole genome shotgun (WGS) entry which is preliminary data.</text>
</comment>
<evidence type="ECO:0000313" key="3">
    <source>
        <dbReference type="Proteomes" id="UP000314294"/>
    </source>
</evidence>
<sequence length="246" mass="26980">MLSHTWAETQNVKSSTQTNKKKSNEQRVSEAGAQEEVAGLHGYHLEGAGPRGFRVPELTQVVRTLAAALSKWNARTLLMPSVMRVNTGNAVVPAVWELRDTPYGGTLWFRYSNEFTANTTTPPGKETHVTHRQRDSRPPRGDGTRGFSELTDWLGDGHDLRAVEGEVTEGPDDGMDLLHDVEGDGDDAAGVLAHGHTPWPEDREGVLPEGQHHELGAVNQHHGAAILGIDADDWNVYVLYKTILRG</sequence>
<organism evidence="2 3">
    <name type="scientific">Liparis tanakae</name>
    <name type="common">Tanaka's snailfish</name>
    <dbReference type="NCBI Taxonomy" id="230148"/>
    <lineage>
        <taxon>Eukaryota</taxon>
        <taxon>Metazoa</taxon>
        <taxon>Chordata</taxon>
        <taxon>Craniata</taxon>
        <taxon>Vertebrata</taxon>
        <taxon>Euteleostomi</taxon>
        <taxon>Actinopterygii</taxon>
        <taxon>Neopterygii</taxon>
        <taxon>Teleostei</taxon>
        <taxon>Neoteleostei</taxon>
        <taxon>Acanthomorphata</taxon>
        <taxon>Eupercaria</taxon>
        <taxon>Perciformes</taxon>
        <taxon>Cottioidei</taxon>
        <taxon>Cottales</taxon>
        <taxon>Liparidae</taxon>
        <taxon>Liparis</taxon>
    </lineage>
</organism>
<feature type="region of interest" description="Disordered" evidence="1">
    <location>
        <begin position="118"/>
        <end position="147"/>
    </location>
</feature>
<dbReference type="Proteomes" id="UP000314294">
    <property type="component" value="Unassembled WGS sequence"/>
</dbReference>
<keyword evidence="3" id="KW-1185">Reference proteome</keyword>
<evidence type="ECO:0000313" key="2">
    <source>
        <dbReference type="EMBL" id="TNN46237.1"/>
    </source>
</evidence>
<feature type="compositionally biased region" description="Polar residues" evidence="1">
    <location>
        <begin position="1"/>
        <end position="12"/>
    </location>
</feature>
<name>A0A4Z2FYG1_9TELE</name>
<evidence type="ECO:0000256" key="1">
    <source>
        <dbReference type="SAM" id="MobiDB-lite"/>
    </source>
</evidence>
<dbReference type="EMBL" id="SRLO01000800">
    <property type="protein sequence ID" value="TNN46237.1"/>
    <property type="molecule type" value="Genomic_DNA"/>
</dbReference>
<accession>A0A4Z2FYG1</accession>
<feature type="region of interest" description="Disordered" evidence="1">
    <location>
        <begin position="1"/>
        <end position="32"/>
    </location>
</feature>
<protein>
    <submittedName>
        <fullName evidence="2">Uncharacterized protein</fullName>
    </submittedName>
</protein>
<gene>
    <name evidence="2" type="ORF">EYF80_043550</name>
</gene>